<evidence type="ECO:0000256" key="2">
    <source>
        <dbReference type="SAM" id="MobiDB-lite"/>
    </source>
</evidence>
<gene>
    <name evidence="3" type="ORF">NEJAP_1169</name>
</gene>
<evidence type="ECO:0000313" key="4">
    <source>
        <dbReference type="Proteomes" id="UP000595332"/>
    </source>
</evidence>
<feature type="compositionally biased region" description="Polar residues" evidence="2">
    <location>
        <begin position="100"/>
        <end position="113"/>
    </location>
</feature>
<feature type="coiled-coil region" evidence="1">
    <location>
        <begin position="47"/>
        <end position="88"/>
    </location>
</feature>
<dbReference type="RefSeq" id="WP_201349756.1">
    <property type="nucleotide sequence ID" value="NZ_AP014546.1"/>
</dbReference>
<evidence type="ECO:0008006" key="5">
    <source>
        <dbReference type="Google" id="ProtNLM"/>
    </source>
</evidence>
<evidence type="ECO:0000313" key="3">
    <source>
        <dbReference type="EMBL" id="BBB29123.1"/>
    </source>
</evidence>
<evidence type="ECO:0000256" key="1">
    <source>
        <dbReference type="SAM" id="Coils"/>
    </source>
</evidence>
<dbReference type="Pfam" id="PF13557">
    <property type="entry name" value="Phenol_MetA_deg"/>
    <property type="match status" value="1"/>
</dbReference>
<keyword evidence="1" id="KW-0175">Coiled coil</keyword>
<dbReference type="AlphaFoldDB" id="A0A7R6PGD9"/>
<feature type="region of interest" description="Disordered" evidence="2">
    <location>
        <begin position="91"/>
        <end position="135"/>
    </location>
</feature>
<sequence>MKDIKSNKNHIKKVSRQFFPYGAILYTMVLYPGDAFSEVSVSNEAILKQYQQLVADQQREFEKQRKIIARQGKEIDKLKSRLDIISNKAALKPPAKRQRQVASQQRNLPSSPVGQRPPKREKDTAPPEIPRLSNTVGGVLTKKGKLILEPSIEYSYNSNNRVFLDAFTFLPALAVGLIDLREVKRHSTIASVTARYGMTDRLELEFKLPYVYRSDSQRSRPVSIGVGQDEIFNASGDGIGDLEFAARYQLNNGNDGWPIFIGNLMVTVPTGTSPFDVDFVQSTPGAVFPTELPTGSGYISIQPSITALYPTDPGVFFGNLSYSYNAETDENIGTVNPGDTLGMSFGLGFSLNERSSFSLGYSHKHVFESKIDGMKVKGSVLDIGQLSIGYSLKLSQEKNINLSLGIGTTEDAQDVRLSLRVPISIL</sequence>
<accession>A0A7R6PGD9</accession>
<reference evidence="3 4" key="1">
    <citation type="journal article" date="2008" name="Int. J. Syst. Evol. Microbiol.">
        <title>Neptunomonas japonica sp. nov., an Osedax japonicus symbiont-like bacterium isolated from sediment adjacent to sperm whale carcasses off Kagoshima, Japan.</title>
        <authorList>
            <person name="Miyazaki M."/>
            <person name="Nogi Y."/>
            <person name="Fujiwara Y."/>
            <person name="Kawato M."/>
            <person name="Kubokawa K."/>
            <person name="Horikoshi K."/>
        </authorList>
    </citation>
    <scope>NUCLEOTIDE SEQUENCE [LARGE SCALE GENOMIC DNA]</scope>
    <source>
        <strain evidence="3 4">JAMM 1380</strain>
    </source>
</reference>
<proteinExistence type="predicted"/>
<organism evidence="3 4">
    <name type="scientific">Neptunomonas japonica JAMM 1380</name>
    <dbReference type="NCBI Taxonomy" id="1441457"/>
    <lineage>
        <taxon>Bacteria</taxon>
        <taxon>Pseudomonadati</taxon>
        <taxon>Pseudomonadota</taxon>
        <taxon>Gammaproteobacteria</taxon>
        <taxon>Oceanospirillales</taxon>
        <taxon>Oceanospirillaceae</taxon>
        <taxon>Neptunomonas</taxon>
    </lineage>
</organism>
<dbReference type="InterPro" id="IPR025737">
    <property type="entry name" value="FApF"/>
</dbReference>
<name>A0A7R6PGD9_9GAMM</name>
<dbReference type="Proteomes" id="UP000595332">
    <property type="component" value="Chromosome"/>
</dbReference>
<keyword evidence="4" id="KW-1185">Reference proteome</keyword>
<dbReference type="KEGG" id="njp:NEJAP_1169"/>
<dbReference type="EMBL" id="AP014546">
    <property type="protein sequence ID" value="BBB29123.1"/>
    <property type="molecule type" value="Genomic_DNA"/>
</dbReference>
<protein>
    <recommendedName>
        <fullName evidence="5">Acetate kinase</fullName>
    </recommendedName>
</protein>